<dbReference type="GO" id="GO:0017148">
    <property type="term" value="P:negative regulation of translation"/>
    <property type="evidence" value="ECO:0007669"/>
    <property type="project" value="InterPro"/>
</dbReference>
<evidence type="ECO:0000313" key="3">
    <source>
        <dbReference type="Proteomes" id="UP000614601"/>
    </source>
</evidence>
<sequence>MESFSKIAELNASSASPSLVPSAKPVFIDEDTKYRVSFLFNNLSVTSLSSVCHEINDLIITQNSDDVVAWLARYIVTKRVAAEPNQHDMYLQLLANINKKLLMKAVLNETYQAANTMFNSASKYSASNHMERKVLKNIGHWLGLVTIAQDQQIDLDLKKLLIEAFVDGENKLLLTVPFVAAVLKSVEKSTTFTTNDTWVQQLLCVLAGLHKQPDLKLKLEDIEAFDVMEAKKTLSSTVPPAPRISPLEQYIEHDTYDWTIFIQALDATI</sequence>
<dbReference type="InterPro" id="IPR032191">
    <property type="entry name" value="CNOT1_CAF1_bind"/>
</dbReference>
<dbReference type="OrthoDB" id="1933107at2759"/>
<protein>
    <recommendedName>
        <fullName evidence="1">CCR4-NOT transcription complex subunit 1 CAF1-binding domain-containing protein</fullName>
    </recommendedName>
</protein>
<proteinExistence type="predicted"/>
<dbReference type="GO" id="GO:0060090">
    <property type="term" value="F:molecular adaptor activity"/>
    <property type="evidence" value="ECO:0007669"/>
    <property type="project" value="TreeGrafter"/>
</dbReference>
<evidence type="ECO:0000313" key="2">
    <source>
        <dbReference type="EMBL" id="CAD5214432.1"/>
    </source>
</evidence>
<dbReference type="GO" id="GO:0000932">
    <property type="term" value="C:P-body"/>
    <property type="evidence" value="ECO:0007669"/>
    <property type="project" value="TreeGrafter"/>
</dbReference>
<dbReference type="Proteomes" id="UP000783686">
    <property type="component" value="Unassembled WGS sequence"/>
</dbReference>
<dbReference type="EMBL" id="CAJFDH010000003">
    <property type="protein sequence ID" value="CAD5214432.1"/>
    <property type="molecule type" value="Genomic_DNA"/>
</dbReference>
<dbReference type="AlphaFoldDB" id="A0A811KHW2"/>
<evidence type="ECO:0000259" key="1">
    <source>
        <dbReference type="Pfam" id="PF16415"/>
    </source>
</evidence>
<dbReference type="PANTHER" id="PTHR13162">
    <property type="entry name" value="CCR4-NOT TRANSCRIPTION COMPLEX"/>
    <property type="match status" value="1"/>
</dbReference>
<accession>A0A811KHW2</accession>
<dbReference type="PANTHER" id="PTHR13162:SF8">
    <property type="entry name" value="CCR4-NOT TRANSCRIPTION COMPLEX SUBUNIT 1"/>
    <property type="match status" value="1"/>
</dbReference>
<dbReference type="Proteomes" id="UP000614601">
    <property type="component" value="Unassembled WGS sequence"/>
</dbReference>
<reference evidence="2" key="1">
    <citation type="submission" date="2020-09" db="EMBL/GenBank/DDBJ databases">
        <authorList>
            <person name="Kikuchi T."/>
        </authorList>
    </citation>
    <scope>NUCLEOTIDE SEQUENCE</scope>
    <source>
        <strain evidence="2">SH1</strain>
    </source>
</reference>
<keyword evidence="3" id="KW-1185">Reference proteome</keyword>
<organism evidence="2 3">
    <name type="scientific">Bursaphelenchus okinawaensis</name>
    <dbReference type="NCBI Taxonomy" id="465554"/>
    <lineage>
        <taxon>Eukaryota</taxon>
        <taxon>Metazoa</taxon>
        <taxon>Ecdysozoa</taxon>
        <taxon>Nematoda</taxon>
        <taxon>Chromadorea</taxon>
        <taxon>Rhabditida</taxon>
        <taxon>Tylenchina</taxon>
        <taxon>Tylenchomorpha</taxon>
        <taxon>Aphelenchoidea</taxon>
        <taxon>Aphelenchoididae</taxon>
        <taxon>Bursaphelenchus</taxon>
    </lineage>
</organism>
<name>A0A811KHW2_9BILA</name>
<dbReference type="InterPro" id="IPR040398">
    <property type="entry name" value="Not1"/>
</dbReference>
<dbReference type="Pfam" id="PF16415">
    <property type="entry name" value="CNOT1_CAF1_bind"/>
    <property type="match status" value="1"/>
</dbReference>
<dbReference type="EMBL" id="CAJFCW020000003">
    <property type="protein sequence ID" value="CAG9102736.1"/>
    <property type="molecule type" value="Genomic_DNA"/>
</dbReference>
<comment type="caution">
    <text evidence="2">The sequence shown here is derived from an EMBL/GenBank/DDBJ whole genome shotgun (WGS) entry which is preliminary data.</text>
</comment>
<gene>
    <name evidence="2" type="ORF">BOKJ2_LOCUS5590</name>
</gene>
<dbReference type="GO" id="GO:0030015">
    <property type="term" value="C:CCR4-NOT core complex"/>
    <property type="evidence" value="ECO:0007669"/>
    <property type="project" value="InterPro"/>
</dbReference>
<dbReference type="Gene3D" id="1.25.40.180">
    <property type="match status" value="1"/>
</dbReference>
<dbReference type="GO" id="GO:0000288">
    <property type="term" value="P:nuclear-transcribed mRNA catabolic process, deadenylation-dependent decay"/>
    <property type="evidence" value="ECO:0007669"/>
    <property type="project" value="TreeGrafter"/>
</dbReference>
<feature type="domain" description="CCR4-NOT transcription complex subunit 1 CAF1-binding" evidence="1">
    <location>
        <begin position="29"/>
        <end position="220"/>
    </location>
</feature>